<evidence type="ECO:0000313" key="2">
    <source>
        <dbReference type="EMBL" id="RCI14204.1"/>
    </source>
</evidence>
<dbReference type="AlphaFoldDB" id="A0A367LIF3"/>
<keyword evidence="3" id="KW-1185">Reference proteome</keyword>
<keyword evidence="1" id="KW-0812">Transmembrane</keyword>
<accession>A0A367LIF3</accession>
<feature type="non-terminal residue" evidence="2">
    <location>
        <position position="1"/>
    </location>
</feature>
<feature type="transmembrane region" description="Helical" evidence="1">
    <location>
        <begin position="30"/>
        <end position="52"/>
    </location>
</feature>
<dbReference type="Proteomes" id="UP000253664">
    <property type="component" value="Unassembled WGS sequence"/>
</dbReference>
<gene>
    <name evidence="2" type="ORF">L249_6011</name>
</gene>
<name>A0A367LIF3_9HYPO</name>
<evidence type="ECO:0000256" key="1">
    <source>
        <dbReference type="SAM" id="Phobius"/>
    </source>
</evidence>
<dbReference type="EMBL" id="LKCN02000004">
    <property type="protein sequence ID" value="RCI14204.1"/>
    <property type="molecule type" value="Genomic_DNA"/>
</dbReference>
<proteinExistence type="predicted"/>
<dbReference type="OrthoDB" id="4927418at2759"/>
<evidence type="ECO:0000313" key="3">
    <source>
        <dbReference type="Proteomes" id="UP000253664"/>
    </source>
</evidence>
<keyword evidence="1" id="KW-0472">Membrane</keyword>
<comment type="caution">
    <text evidence="2">The sequence shown here is derived from an EMBL/GenBank/DDBJ whole genome shotgun (WGS) entry which is preliminary data.</text>
</comment>
<keyword evidence="1" id="KW-1133">Transmembrane helix</keyword>
<feature type="non-terminal residue" evidence="2">
    <location>
        <position position="90"/>
    </location>
</feature>
<organism evidence="2 3">
    <name type="scientific">Ophiocordyceps polyrhachis-furcata BCC 54312</name>
    <dbReference type="NCBI Taxonomy" id="1330021"/>
    <lineage>
        <taxon>Eukaryota</taxon>
        <taxon>Fungi</taxon>
        <taxon>Dikarya</taxon>
        <taxon>Ascomycota</taxon>
        <taxon>Pezizomycotina</taxon>
        <taxon>Sordariomycetes</taxon>
        <taxon>Hypocreomycetidae</taxon>
        <taxon>Hypocreales</taxon>
        <taxon>Ophiocordycipitaceae</taxon>
        <taxon>Ophiocordyceps</taxon>
    </lineage>
</organism>
<protein>
    <submittedName>
        <fullName evidence="2">Uncharacterized protein</fullName>
    </submittedName>
</protein>
<reference evidence="2 3" key="1">
    <citation type="journal article" date="2015" name="BMC Genomics">
        <title>Insights from the genome of Ophiocordyceps polyrhachis-furcata to pathogenicity and host specificity in insect fungi.</title>
        <authorList>
            <person name="Wichadakul D."/>
            <person name="Kobmoo N."/>
            <person name="Ingsriswang S."/>
            <person name="Tangphatsornruang S."/>
            <person name="Chantasingh D."/>
            <person name="Luangsa-ard J.J."/>
            <person name="Eurwilaichitr L."/>
        </authorList>
    </citation>
    <scope>NUCLEOTIDE SEQUENCE [LARGE SCALE GENOMIC DNA]</scope>
    <source>
        <strain evidence="2 3">BCC 54312</strain>
    </source>
</reference>
<sequence length="90" mass="9967">CIAYGYFPARYKESNVIVLRKAGKSLEGSVLLFMLDITSAFNYLTALIRSYLTSRSSRLKVDSRLSEPFDIERGAFEPRTPGSPSVSSPA</sequence>